<dbReference type="AlphaFoldDB" id="A0A433QL52"/>
<dbReference type="EMBL" id="RBNJ01003797">
    <property type="protein sequence ID" value="RUS30512.1"/>
    <property type="molecule type" value="Genomic_DNA"/>
</dbReference>
<keyword evidence="2" id="KW-1185">Reference proteome</keyword>
<dbReference type="Proteomes" id="UP000274822">
    <property type="component" value="Unassembled WGS sequence"/>
</dbReference>
<gene>
    <name evidence="1" type="ORF">BC938DRAFT_479298</name>
</gene>
<proteinExistence type="predicted"/>
<comment type="caution">
    <text evidence="1">The sequence shown here is derived from an EMBL/GenBank/DDBJ whole genome shotgun (WGS) entry which is preliminary data.</text>
</comment>
<evidence type="ECO:0000313" key="2">
    <source>
        <dbReference type="Proteomes" id="UP000274822"/>
    </source>
</evidence>
<evidence type="ECO:0000313" key="1">
    <source>
        <dbReference type="EMBL" id="RUS30512.1"/>
    </source>
</evidence>
<protein>
    <submittedName>
        <fullName evidence="1">Uncharacterized protein</fullName>
    </submittedName>
</protein>
<reference evidence="1 2" key="1">
    <citation type="journal article" date="2018" name="New Phytol.">
        <title>Phylogenomics of Endogonaceae and evolution of mycorrhizas within Mucoromycota.</title>
        <authorList>
            <person name="Chang Y."/>
            <person name="Desiro A."/>
            <person name="Na H."/>
            <person name="Sandor L."/>
            <person name="Lipzen A."/>
            <person name="Clum A."/>
            <person name="Barry K."/>
            <person name="Grigoriev I.V."/>
            <person name="Martin F.M."/>
            <person name="Stajich J.E."/>
            <person name="Smith M.E."/>
            <person name="Bonito G."/>
            <person name="Spatafora J.W."/>
        </authorList>
    </citation>
    <scope>NUCLEOTIDE SEQUENCE [LARGE SCALE GENOMIC DNA]</scope>
    <source>
        <strain evidence="1 2">AD002</strain>
    </source>
</reference>
<accession>A0A433QL52</accession>
<name>A0A433QL52_9FUNG</name>
<organism evidence="1 2">
    <name type="scientific">Jimgerdemannia flammicorona</name>
    <dbReference type="NCBI Taxonomy" id="994334"/>
    <lineage>
        <taxon>Eukaryota</taxon>
        <taxon>Fungi</taxon>
        <taxon>Fungi incertae sedis</taxon>
        <taxon>Mucoromycota</taxon>
        <taxon>Mucoromycotina</taxon>
        <taxon>Endogonomycetes</taxon>
        <taxon>Endogonales</taxon>
        <taxon>Endogonaceae</taxon>
        <taxon>Jimgerdemannia</taxon>
    </lineage>
</organism>
<sequence>MPQSGNILRNQGPSLLVSLTKTHRC</sequence>